<protein>
    <submittedName>
        <fullName evidence="2">Uncharacterized protein</fullName>
    </submittedName>
</protein>
<keyword evidence="1" id="KW-0472">Membrane</keyword>
<accession>F5RLR5</accession>
<keyword evidence="3" id="KW-1185">Reference proteome</keyword>
<keyword evidence="1" id="KW-0812">Transmembrane</keyword>
<dbReference type="Proteomes" id="UP000004067">
    <property type="component" value="Unassembled WGS sequence"/>
</dbReference>
<feature type="transmembrane region" description="Helical" evidence="1">
    <location>
        <begin position="60"/>
        <end position="81"/>
    </location>
</feature>
<keyword evidence="1" id="KW-1133">Transmembrane helix</keyword>
<gene>
    <name evidence="2" type="ORF">HMPREF9081_1220</name>
</gene>
<comment type="caution">
    <text evidence="2">The sequence shown here is derived from an EMBL/GenBank/DDBJ whole genome shotgun (WGS) entry which is preliminary data.</text>
</comment>
<dbReference type="EMBL" id="AFHQ01000032">
    <property type="protein sequence ID" value="EGK60035.1"/>
    <property type="molecule type" value="Genomic_DNA"/>
</dbReference>
<feature type="transmembrane region" description="Helical" evidence="1">
    <location>
        <begin position="7"/>
        <end position="25"/>
    </location>
</feature>
<evidence type="ECO:0000313" key="3">
    <source>
        <dbReference type="Proteomes" id="UP000004067"/>
    </source>
</evidence>
<dbReference type="HOGENOM" id="CLU_2536445_0_0_9"/>
<organism evidence="2 3">
    <name type="scientific">Centipeda periodontii DSM 2778</name>
    <dbReference type="NCBI Taxonomy" id="888060"/>
    <lineage>
        <taxon>Bacteria</taxon>
        <taxon>Bacillati</taxon>
        <taxon>Bacillota</taxon>
        <taxon>Negativicutes</taxon>
        <taxon>Selenomonadales</taxon>
        <taxon>Selenomonadaceae</taxon>
        <taxon>Centipeda</taxon>
    </lineage>
</organism>
<dbReference type="eggNOG" id="ENOG502ZSFB">
    <property type="taxonomic scope" value="Bacteria"/>
</dbReference>
<name>F5RLR5_9FIRM</name>
<evidence type="ECO:0000313" key="2">
    <source>
        <dbReference type="EMBL" id="EGK60035.1"/>
    </source>
</evidence>
<proteinExistence type="predicted"/>
<evidence type="ECO:0000256" key="1">
    <source>
        <dbReference type="SAM" id="Phobius"/>
    </source>
</evidence>
<sequence length="83" mass="9918">MLTSYHIDIFAVILLYFIGFTSILHRQYALTFLQEISKLPEYPNQKKQLEFMQELTKHTVYYYLVTGYFFSMGTVLLYFILIG</sequence>
<dbReference type="AlphaFoldDB" id="F5RLR5"/>
<reference evidence="2 3" key="1">
    <citation type="submission" date="2011-04" db="EMBL/GenBank/DDBJ databases">
        <authorList>
            <person name="Muzny D."/>
            <person name="Qin X."/>
            <person name="Deng J."/>
            <person name="Jiang H."/>
            <person name="Liu Y."/>
            <person name="Qu J."/>
            <person name="Song X.-Z."/>
            <person name="Zhang L."/>
            <person name="Thornton R."/>
            <person name="Coyle M."/>
            <person name="Francisco L."/>
            <person name="Jackson L."/>
            <person name="Javaid M."/>
            <person name="Korchina V."/>
            <person name="Kovar C."/>
            <person name="Mata R."/>
            <person name="Mathew T."/>
            <person name="Ngo R."/>
            <person name="Nguyen L."/>
            <person name="Nguyen N."/>
            <person name="Okwuonu G."/>
            <person name="Ongeri F."/>
            <person name="Pham C."/>
            <person name="Simmons D."/>
            <person name="Wilczek-Boney K."/>
            <person name="Hale W."/>
            <person name="Jakkamsetti A."/>
            <person name="Pham P."/>
            <person name="Ruth R."/>
            <person name="San Lucas F."/>
            <person name="Warren J."/>
            <person name="Zhang J."/>
            <person name="Zhao Z."/>
            <person name="Zhou C."/>
            <person name="Zhu D."/>
            <person name="Lee S."/>
            <person name="Bess C."/>
            <person name="Blankenburg K."/>
            <person name="Forbes L."/>
            <person name="Fu Q."/>
            <person name="Gubbala S."/>
            <person name="Hirani K."/>
            <person name="Jayaseelan J.C."/>
            <person name="Lara F."/>
            <person name="Munidasa M."/>
            <person name="Palculict T."/>
            <person name="Patil S."/>
            <person name="Pu L.-L."/>
            <person name="Saada N."/>
            <person name="Tang L."/>
            <person name="Weissenberger G."/>
            <person name="Zhu Y."/>
            <person name="Hemphill L."/>
            <person name="Shang Y."/>
            <person name="Youmans B."/>
            <person name="Ayvaz T."/>
            <person name="Ross M."/>
            <person name="Santibanez J."/>
            <person name="Aqrawi P."/>
            <person name="Gross S."/>
            <person name="Joshi V."/>
            <person name="Fowler G."/>
            <person name="Nazareth L."/>
            <person name="Reid J."/>
            <person name="Worley K."/>
            <person name="Petrosino J."/>
            <person name="Highlander S."/>
            <person name="Gibbs R."/>
        </authorList>
    </citation>
    <scope>NUCLEOTIDE SEQUENCE [LARGE SCALE GENOMIC DNA]</scope>
    <source>
        <strain evidence="2 3">DSM 2778</strain>
    </source>
</reference>